<organism evidence="3 4">
    <name type="scientific">Streptomyces albipurpureus</name>
    <dbReference type="NCBI Taxonomy" id="2897419"/>
    <lineage>
        <taxon>Bacteria</taxon>
        <taxon>Bacillati</taxon>
        <taxon>Actinomycetota</taxon>
        <taxon>Actinomycetes</taxon>
        <taxon>Kitasatosporales</taxon>
        <taxon>Streptomycetaceae</taxon>
        <taxon>Streptomyces</taxon>
    </lineage>
</organism>
<feature type="domain" description="Luciferase-like" evidence="2">
    <location>
        <begin position="17"/>
        <end position="284"/>
    </location>
</feature>
<dbReference type="PANTHER" id="PTHR43244:SF1">
    <property type="entry name" value="5,10-METHYLENETETRAHYDROMETHANOPTERIN REDUCTASE"/>
    <property type="match status" value="1"/>
</dbReference>
<dbReference type="InterPro" id="IPR050564">
    <property type="entry name" value="F420-G6PD/mer"/>
</dbReference>
<dbReference type="InterPro" id="IPR011251">
    <property type="entry name" value="Luciferase-like_dom"/>
</dbReference>
<protein>
    <submittedName>
        <fullName evidence="3">LLM class flavin-dependent oxidoreductase</fullName>
    </submittedName>
</protein>
<dbReference type="Pfam" id="PF00296">
    <property type="entry name" value="Bac_luciferase"/>
    <property type="match status" value="1"/>
</dbReference>
<evidence type="ECO:0000313" key="3">
    <source>
        <dbReference type="EMBL" id="MCM2390519.1"/>
    </source>
</evidence>
<accession>A0ABT0URA3</accession>
<reference evidence="3" key="1">
    <citation type="submission" date="2022-06" db="EMBL/GenBank/DDBJ databases">
        <title>Genome public.</title>
        <authorList>
            <person name="Sun Q."/>
        </authorList>
    </citation>
    <scope>NUCLEOTIDE SEQUENCE</scope>
    <source>
        <strain evidence="3">CWNU-1</strain>
    </source>
</reference>
<proteinExistence type="predicted"/>
<dbReference type="PANTHER" id="PTHR43244">
    <property type="match status" value="1"/>
</dbReference>
<sequence length="305" mass="32599">MALRQPPYFGLDLNTPLPHSAELIERLRMADESGYDLFSVMDHPYAGDRHEAYATLGYALGHTRRISGYVGVTNLPLRPAPVLARTVAALSSLSGGRLVLGLGSGGIWDRITQFGVTRMSPGDAVGAFEEAITLIGKLTGGGDEPVTFDGRFYQVTQAAPAPVPVPKIWTGANGPRALAITGRLTDGWIPSFGADWLSERYRTSRPLVDRAAQEAGRDPSEVISYFNFGGMLTDDDLPATRDAEGRWLGGSTRQWTEELVGAVLEHGAGGFNTHLTNSAGQADLATAQRFAEQIIPAVRAAVAAH</sequence>
<dbReference type="EMBL" id="JAMQAW010000025">
    <property type="protein sequence ID" value="MCM2390519.1"/>
    <property type="molecule type" value="Genomic_DNA"/>
</dbReference>
<name>A0ABT0URA3_9ACTN</name>
<dbReference type="SUPFAM" id="SSF51679">
    <property type="entry name" value="Bacterial luciferase-like"/>
    <property type="match status" value="1"/>
</dbReference>
<dbReference type="InterPro" id="IPR036661">
    <property type="entry name" value="Luciferase-like_sf"/>
</dbReference>
<evidence type="ECO:0000313" key="4">
    <source>
        <dbReference type="Proteomes" id="UP001431429"/>
    </source>
</evidence>
<keyword evidence="4" id="KW-1185">Reference proteome</keyword>
<dbReference type="Gene3D" id="3.20.20.30">
    <property type="entry name" value="Luciferase-like domain"/>
    <property type="match status" value="1"/>
</dbReference>
<dbReference type="RefSeq" id="WP_250920861.1">
    <property type="nucleotide sequence ID" value="NZ_JAMQAW010000025.1"/>
</dbReference>
<comment type="caution">
    <text evidence="3">The sequence shown here is derived from an EMBL/GenBank/DDBJ whole genome shotgun (WGS) entry which is preliminary data.</text>
</comment>
<keyword evidence="1" id="KW-0560">Oxidoreductase</keyword>
<evidence type="ECO:0000259" key="2">
    <source>
        <dbReference type="Pfam" id="PF00296"/>
    </source>
</evidence>
<gene>
    <name evidence="3" type="ORF">NBG84_19835</name>
</gene>
<dbReference type="Proteomes" id="UP001431429">
    <property type="component" value="Unassembled WGS sequence"/>
</dbReference>
<dbReference type="CDD" id="cd01097">
    <property type="entry name" value="Tetrahydromethanopterin_reductase"/>
    <property type="match status" value="1"/>
</dbReference>
<evidence type="ECO:0000256" key="1">
    <source>
        <dbReference type="ARBA" id="ARBA00023002"/>
    </source>
</evidence>